<dbReference type="Pfam" id="PF13380">
    <property type="entry name" value="CoA_binding_2"/>
    <property type="match status" value="1"/>
</dbReference>
<dbReference type="GO" id="GO:0016874">
    <property type="term" value="F:ligase activity"/>
    <property type="evidence" value="ECO:0007669"/>
    <property type="project" value="UniProtKB-KW"/>
</dbReference>
<evidence type="ECO:0000259" key="4">
    <source>
        <dbReference type="SMART" id="SM00881"/>
    </source>
</evidence>
<gene>
    <name evidence="5" type="ORF">V1Y59_13285</name>
</gene>
<dbReference type="Gene3D" id="3.30.470.20">
    <property type="entry name" value="ATP-grasp fold, B domain"/>
    <property type="match status" value="1"/>
</dbReference>
<organism evidence="5 6">
    <name type="scientific">Gordonia prachuapensis</name>
    <dbReference type="NCBI Taxonomy" id="3115651"/>
    <lineage>
        <taxon>Bacteria</taxon>
        <taxon>Bacillati</taxon>
        <taxon>Actinomycetota</taxon>
        <taxon>Actinomycetes</taxon>
        <taxon>Mycobacteriales</taxon>
        <taxon>Gordoniaceae</taxon>
        <taxon>Gordonia</taxon>
    </lineage>
</organism>
<dbReference type="PANTHER" id="PTHR43334">
    <property type="entry name" value="ACETATE--COA LIGASE [ADP-FORMING]"/>
    <property type="match status" value="1"/>
</dbReference>
<protein>
    <submittedName>
        <fullName evidence="5">Acetate--CoA ligase family protein</fullName>
    </submittedName>
</protein>
<dbReference type="SUPFAM" id="SSF56059">
    <property type="entry name" value="Glutathione synthetase ATP-binding domain-like"/>
    <property type="match status" value="1"/>
</dbReference>
<evidence type="ECO:0000313" key="5">
    <source>
        <dbReference type="EMBL" id="MEE4024055.1"/>
    </source>
</evidence>
<feature type="domain" description="CoA-binding" evidence="4">
    <location>
        <begin position="6"/>
        <end position="97"/>
    </location>
</feature>
<dbReference type="InterPro" id="IPR051538">
    <property type="entry name" value="Acyl-CoA_Synth/Transferase"/>
</dbReference>
<evidence type="ECO:0000256" key="1">
    <source>
        <dbReference type="ARBA" id="ARBA00022598"/>
    </source>
</evidence>
<dbReference type="SMART" id="SM00881">
    <property type="entry name" value="CoA_binding"/>
    <property type="match status" value="1"/>
</dbReference>
<dbReference type="Pfam" id="PF13549">
    <property type="entry name" value="ATP-grasp_5"/>
    <property type="match status" value="1"/>
</dbReference>
<evidence type="ECO:0000256" key="3">
    <source>
        <dbReference type="ARBA" id="ARBA00022840"/>
    </source>
</evidence>
<comment type="caution">
    <text evidence="5">The sequence shown here is derived from an EMBL/GenBank/DDBJ whole genome shotgun (WGS) entry which is preliminary data.</text>
</comment>
<dbReference type="InterPro" id="IPR013815">
    <property type="entry name" value="ATP_grasp_subdomain_1"/>
</dbReference>
<dbReference type="EMBL" id="JAZDUE010000010">
    <property type="protein sequence ID" value="MEE4024055.1"/>
    <property type="molecule type" value="Genomic_DNA"/>
</dbReference>
<keyword evidence="3" id="KW-0067">ATP-binding</keyword>
<dbReference type="SUPFAM" id="SSF52210">
    <property type="entry name" value="Succinyl-CoA synthetase domains"/>
    <property type="match status" value="2"/>
</dbReference>
<accession>A0ABU7MUP4</accession>
<dbReference type="RefSeq" id="WP_330505447.1">
    <property type="nucleotide sequence ID" value="NZ_JAZDUE010000010.1"/>
</dbReference>
<evidence type="ECO:0000256" key="2">
    <source>
        <dbReference type="ARBA" id="ARBA00022741"/>
    </source>
</evidence>
<keyword evidence="2" id="KW-0547">Nucleotide-binding</keyword>
<reference evidence="5 6" key="1">
    <citation type="submission" date="2024-01" db="EMBL/GenBank/DDBJ databases">
        <title>Draft genome sequence of Gordonia sp. PKS22-38.</title>
        <authorList>
            <person name="Suphannarot A."/>
            <person name="Mingma R."/>
        </authorList>
    </citation>
    <scope>NUCLEOTIDE SEQUENCE [LARGE SCALE GENOMIC DNA]</scope>
    <source>
        <strain evidence="5 6">PKS22-38</strain>
    </source>
</reference>
<name>A0ABU7MUP4_9ACTN</name>
<proteinExistence type="predicted"/>
<sequence>MSLEALFSPRGVAVIGASADPDKLGGAMAASLVPYDGNVALVNPRGGDQMFTSVTEAAAAGPIDLAVLCIPAPACAAVLDECGAAGIGAALICAGGFAEAGGEGVGHQDDVLDAARRHDIRLLGPNTSGFFVPRAALLASFVPGVASLSPGGVGLVAASGGLNHALAFAFDRELAGLSVGVGIGAGIDVAAPDVLDHLAADDATTVIALHLETISDGPALIAAVRRAAAIKPVVALVIGKNDIGEFAQSHTGALATSWRTTRALLEQAGAVVVETVDALVTAATVLSRARIAPTASPAAALVTAQAGPGLAIVDAAQDTGVGFPRLTGSTIETLSTLLPPMTYQANPVDTGRPGPRYGAVISTVADDPEIDVTAVYALAEPVVDLVEAATSAHRNGAAIVLGVDGPADDVAKARHRAADAGIPLVVGPQAVAVALDALARDATLRDLLADTSAPAGVASASGPTVDLPATGLTETAAKDLLERCGITTPARRVVTDLAQAQAARSGMAGPVAVKISSADVLHKSDIGGVRLGVATPEAMAEAFGDVRDAARRAGVGEEILIEEMAPAGTDLIVSARRDPVFGVIVVVGVGGTATEVYADVAVAAWPATRGWLTHLPDRLVARGILDGHRGGVPVDRDQLTDVLDTLGRLVHAHPSISDVEINPLRATADGLIALDAVVLTDTLATKER</sequence>
<keyword evidence="1 5" id="KW-0436">Ligase</keyword>
<dbReference type="InterPro" id="IPR036291">
    <property type="entry name" value="NAD(P)-bd_dom_sf"/>
</dbReference>
<evidence type="ECO:0000313" key="6">
    <source>
        <dbReference type="Proteomes" id="UP001335729"/>
    </source>
</evidence>
<dbReference type="InterPro" id="IPR032875">
    <property type="entry name" value="Succ_CoA_lig_flav_dom"/>
</dbReference>
<dbReference type="Proteomes" id="UP001335729">
    <property type="component" value="Unassembled WGS sequence"/>
</dbReference>
<dbReference type="Gene3D" id="3.30.1490.20">
    <property type="entry name" value="ATP-grasp fold, A domain"/>
    <property type="match status" value="1"/>
</dbReference>
<dbReference type="Pfam" id="PF13607">
    <property type="entry name" value="Succ_CoA_lig"/>
    <property type="match status" value="1"/>
</dbReference>
<dbReference type="InterPro" id="IPR003781">
    <property type="entry name" value="CoA-bd"/>
</dbReference>
<keyword evidence="6" id="KW-1185">Reference proteome</keyword>
<dbReference type="Gene3D" id="3.40.50.261">
    <property type="entry name" value="Succinyl-CoA synthetase domains"/>
    <property type="match status" value="2"/>
</dbReference>
<dbReference type="InterPro" id="IPR016102">
    <property type="entry name" value="Succinyl-CoA_synth-like"/>
</dbReference>
<dbReference type="Gene3D" id="3.40.50.720">
    <property type="entry name" value="NAD(P)-binding Rossmann-like Domain"/>
    <property type="match status" value="1"/>
</dbReference>
<dbReference type="PANTHER" id="PTHR43334:SF1">
    <property type="entry name" value="3-HYDROXYPROPIONATE--COA LIGASE [ADP-FORMING]"/>
    <property type="match status" value="1"/>
</dbReference>
<dbReference type="SUPFAM" id="SSF51735">
    <property type="entry name" value="NAD(P)-binding Rossmann-fold domains"/>
    <property type="match status" value="1"/>
</dbReference>